<comment type="caution">
    <text evidence="3">The sequence shown here is derived from an EMBL/GenBank/DDBJ whole genome shotgun (WGS) entry which is preliminary data.</text>
</comment>
<dbReference type="InterPro" id="IPR035093">
    <property type="entry name" value="RelE/ParE_toxin_dom_sf"/>
</dbReference>
<evidence type="ECO:0000313" key="4">
    <source>
        <dbReference type="Proteomes" id="UP000295169"/>
    </source>
</evidence>
<evidence type="ECO:0000256" key="1">
    <source>
        <dbReference type="ARBA" id="ARBA00006226"/>
    </source>
</evidence>
<accession>A0A4R1PIV5</accession>
<reference evidence="3 4" key="1">
    <citation type="submission" date="2019-03" db="EMBL/GenBank/DDBJ databases">
        <title>Genomic Encyclopedia of Type Strains, Phase IV (KMG-IV): sequencing the most valuable type-strain genomes for metagenomic binning, comparative biology and taxonomic classification.</title>
        <authorList>
            <person name="Goeker M."/>
        </authorList>
    </citation>
    <scope>NUCLEOTIDE SEQUENCE [LARGE SCALE GENOMIC DNA]</scope>
    <source>
        <strain evidence="3 4">DSM 2286</strain>
    </source>
</reference>
<keyword evidence="2" id="KW-1277">Toxin-antitoxin system</keyword>
<protein>
    <submittedName>
        <fullName evidence="3">mRNA interferase RelE/StbE</fullName>
    </submittedName>
</protein>
<dbReference type="EMBL" id="SMMU01000027">
    <property type="protein sequence ID" value="TCL27125.1"/>
    <property type="molecule type" value="Genomic_DNA"/>
</dbReference>
<organism evidence="3 4">
    <name type="scientific">Azotobacter chroococcum</name>
    <dbReference type="NCBI Taxonomy" id="353"/>
    <lineage>
        <taxon>Bacteria</taxon>
        <taxon>Pseudomonadati</taxon>
        <taxon>Pseudomonadota</taxon>
        <taxon>Gammaproteobacteria</taxon>
        <taxon>Pseudomonadales</taxon>
        <taxon>Pseudomonadaceae</taxon>
        <taxon>Azotobacter</taxon>
    </lineage>
</organism>
<sequence>MSESHYSLEFDKAARKEWQKLGEDVRKQFTRKLRERLIDPRVPGDKLHGLKDCYKIKLGSVGYRLVYQVIDQRLVVYVISVGRRDDEAVYGQAGKRLD</sequence>
<gene>
    <name evidence="3" type="ORF">EV691_1275</name>
</gene>
<dbReference type="NCBIfam" id="TIGR02385">
    <property type="entry name" value="RelE_StbE"/>
    <property type="match status" value="1"/>
</dbReference>
<dbReference type="PANTHER" id="PTHR35601">
    <property type="entry name" value="TOXIN RELE"/>
    <property type="match status" value="1"/>
</dbReference>
<dbReference type="Proteomes" id="UP000295169">
    <property type="component" value="Unassembled WGS sequence"/>
</dbReference>
<comment type="similarity">
    <text evidence="1">Belongs to the RelE toxin family.</text>
</comment>
<evidence type="ECO:0000313" key="3">
    <source>
        <dbReference type="EMBL" id="TCL27125.1"/>
    </source>
</evidence>
<dbReference type="Gene3D" id="3.30.2310.20">
    <property type="entry name" value="RelE-like"/>
    <property type="match status" value="1"/>
</dbReference>
<dbReference type="SUPFAM" id="SSF143011">
    <property type="entry name" value="RelE-like"/>
    <property type="match status" value="1"/>
</dbReference>
<dbReference type="PANTHER" id="PTHR35601:SF2">
    <property type="entry name" value="MRNA INTERFERASE TOXIN RELE"/>
    <property type="match status" value="1"/>
</dbReference>
<dbReference type="RefSeq" id="WP_242672547.1">
    <property type="nucleotide sequence ID" value="NZ_JBHLST010000021.1"/>
</dbReference>
<evidence type="ECO:0000256" key="2">
    <source>
        <dbReference type="ARBA" id="ARBA00022649"/>
    </source>
</evidence>
<proteinExistence type="inferred from homology"/>
<dbReference type="AlphaFoldDB" id="A0A4R1PIV5"/>
<dbReference type="InterPro" id="IPR007712">
    <property type="entry name" value="RelE/ParE_toxin"/>
</dbReference>
<dbReference type="Pfam" id="PF05016">
    <property type="entry name" value="ParE_toxin"/>
    <property type="match status" value="1"/>
</dbReference>
<name>A0A4R1PIV5_9GAMM</name>